<dbReference type="Pfam" id="PF00538">
    <property type="entry name" value="Linker_histone"/>
    <property type="match status" value="1"/>
</dbReference>
<dbReference type="GO" id="GO:0003690">
    <property type="term" value="F:double-stranded DNA binding"/>
    <property type="evidence" value="ECO:0007669"/>
    <property type="project" value="TreeGrafter"/>
</dbReference>
<dbReference type="InterPro" id="IPR036390">
    <property type="entry name" value="WH_DNA-bd_sf"/>
</dbReference>
<feature type="region of interest" description="Disordered" evidence="4">
    <location>
        <begin position="274"/>
        <end position="310"/>
    </location>
</feature>
<dbReference type="SMART" id="SM00526">
    <property type="entry name" value="H15"/>
    <property type="match status" value="1"/>
</dbReference>
<dbReference type="CDD" id="cd00073">
    <property type="entry name" value="H15"/>
    <property type="match status" value="1"/>
</dbReference>
<feature type="region of interest" description="Disordered" evidence="4">
    <location>
        <begin position="113"/>
        <end position="138"/>
    </location>
</feature>
<evidence type="ECO:0000256" key="4">
    <source>
        <dbReference type="SAM" id="MobiDB-lite"/>
    </source>
</evidence>
<dbReference type="PROSITE" id="PS51504">
    <property type="entry name" value="H15"/>
    <property type="match status" value="1"/>
</dbReference>
<dbReference type="GO" id="GO:0031492">
    <property type="term" value="F:nucleosomal DNA binding"/>
    <property type="evidence" value="ECO:0007669"/>
    <property type="project" value="TreeGrafter"/>
</dbReference>
<evidence type="ECO:0000259" key="5">
    <source>
        <dbReference type="PROSITE" id="PS51504"/>
    </source>
</evidence>
<evidence type="ECO:0000256" key="1">
    <source>
        <dbReference type="ARBA" id="ARBA00004123"/>
    </source>
</evidence>
<gene>
    <name evidence="6" type="ORF">QVD17_23083</name>
</gene>
<dbReference type="PANTHER" id="PTHR11467:SF29">
    <property type="entry name" value="OS03G0711600 PROTEIN"/>
    <property type="match status" value="1"/>
</dbReference>
<comment type="subcellular location">
    <subcellularLocation>
        <location evidence="1">Nucleus</location>
    </subcellularLocation>
</comment>
<protein>
    <recommendedName>
        <fullName evidence="5">H15 domain-containing protein</fullName>
    </recommendedName>
</protein>
<sequence length="379" mass="40460">MTTNHNHGHPPYSEMIIAAITALKDKDGSSRQAISKYIDQNFTNLPPIHSTLLTHHLKRLNNLGQLVMVKHSYMLPSSSFSQFQSFDSGYHPTLDFTHVNVDDTVGVNVEDLQPGLSKRKPGRPPKLKPVPVQDQTPSVEVYNPGFSYGDGSEPVFAALGLDDEGVVVEPSPVAENTPVVVKRGRGRPPKSAGGKAVGSGGGGEIQANVAGSDGGEVQGDEAGRKLVDGDGARAKRGRGRPRRFGIGAVTVPLSGNLLRPRGRGKRVARPNVVANGGAGQGVLGLRRRGRPSRNLSEKSLGRPSKDRLGTSVVVTDPRQLVVYQELKSKYEHLQSKVKQVASVVRSCIDPDYRNTALGALQELEDLAAEVGALPHGSNP</sequence>
<dbReference type="Proteomes" id="UP001229421">
    <property type="component" value="Unassembled WGS sequence"/>
</dbReference>
<name>A0AAD8KIK6_TARER</name>
<dbReference type="InterPro" id="IPR005818">
    <property type="entry name" value="Histone_H1/H5_H15"/>
</dbReference>
<feature type="region of interest" description="Disordered" evidence="4">
    <location>
        <begin position="181"/>
        <end position="203"/>
    </location>
</feature>
<dbReference type="PRINTS" id="PR00929">
    <property type="entry name" value="ATHOOK"/>
</dbReference>
<dbReference type="GO" id="GO:0045910">
    <property type="term" value="P:negative regulation of DNA recombination"/>
    <property type="evidence" value="ECO:0007669"/>
    <property type="project" value="TreeGrafter"/>
</dbReference>
<feature type="compositionally biased region" description="Basic and acidic residues" evidence="4">
    <location>
        <begin position="295"/>
        <end position="308"/>
    </location>
</feature>
<keyword evidence="2" id="KW-0238">DNA-binding</keyword>
<reference evidence="6" key="1">
    <citation type="journal article" date="2023" name="bioRxiv">
        <title>Improved chromosome-level genome assembly for marigold (Tagetes erecta).</title>
        <authorList>
            <person name="Jiang F."/>
            <person name="Yuan L."/>
            <person name="Wang S."/>
            <person name="Wang H."/>
            <person name="Xu D."/>
            <person name="Wang A."/>
            <person name="Fan W."/>
        </authorList>
    </citation>
    <scope>NUCLEOTIDE SEQUENCE</scope>
    <source>
        <strain evidence="6">WSJ</strain>
        <tissue evidence="6">Leaf</tissue>
    </source>
</reference>
<proteinExistence type="predicted"/>
<accession>A0AAD8KIK6</accession>
<dbReference type="SUPFAM" id="SSF46785">
    <property type="entry name" value="Winged helix' DNA-binding domain"/>
    <property type="match status" value="1"/>
</dbReference>
<evidence type="ECO:0000256" key="3">
    <source>
        <dbReference type="ARBA" id="ARBA00023242"/>
    </source>
</evidence>
<dbReference type="GO" id="GO:0030261">
    <property type="term" value="P:chromosome condensation"/>
    <property type="evidence" value="ECO:0007669"/>
    <property type="project" value="TreeGrafter"/>
</dbReference>
<dbReference type="EMBL" id="JAUHHV010000006">
    <property type="protein sequence ID" value="KAK1421032.1"/>
    <property type="molecule type" value="Genomic_DNA"/>
</dbReference>
<keyword evidence="3" id="KW-0539">Nucleus</keyword>
<feature type="compositionally biased region" description="Basic residues" evidence="4">
    <location>
        <begin position="117"/>
        <end position="126"/>
    </location>
</feature>
<evidence type="ECO:0000256" key="2">
    <source>
        <dbReference type="ARBA" id="ARBA00023125"/>
    </source>
</evidence>
<evidence type="ECO:0000313" key="6">
    <source>
        <dbReference type="EMBL" id="KAK1421032.1"/>
    </source>
</evidence>
<dbReference type="PANTHER" id="PTHR11467">
    <property type="entry name" value="HISTONE H1"/>
    <property type="match status" value="1"/>
</dbReference>
<dbReference type="FunFam" id="1.10.10.10:FF:000637">
    <property type="entry name" value="Histone H1.2"/>
    <property type="match status" value="1"/>
</dbReference>
<dbReference type="GO" id="GO:0005730">
    <property type="term" value="C:nucleolus"/>
    <property type="evidence" value="ECO:0007669"/>
    <property type="project" value="TreeGrafter"/>
</dbReference>
<keyword evidence="7" id="KW-1185">Reference proteome</keyword>
<dbReference type="InterPro" id="IPR017956">
    <property type="entry name" value="AT_hook_DNA-bd_motif"/>
</dbReference>
<dbReference type="AlphaFoldDB" id="A0AAD8KIK6"/>
<dbReference type="Gene3D" id="1.10.10.10">
    <property type="entry name" value="Winged helix-like DNA-binding domain superfamily/Winged helix DNA-binding domain"/>
    <property type="match status" value="1"/>
</dbReference>
<dbReference type="GO" id="GO:0000786">
    <property type="term" value="C:nucleosome"/>
    <property type="evidence" value="ECO:0007669"/>
    <property type="project" value="InterPro"/>
</dbReference>
<dbReference type="InterPro" id="IPR036388">
    <property type="entry name" value="WH-like_DNA-bd_sf"/>
</dbReference>
<feature type="domain" description="H15" evidence="5">
    <location>
        <begin position="8"/>
        <end position="77"/>
    </location>
</feature>
<evidence type="ECO:0000313" key="7">
    <source>
        <dbReference type="Proteomes" id="UP001229421"/>
    </source>
</evidence>
<organism evidence="6 7">
    <name type="scientific">Tagetes erecta</name>
    <name type="common">African marigold</name>
    <dbReference type="NCBI Taxonomy" id="13708"/>
    <lineage>
        <taxon>Eukaryota</taxon>
        <taxon>Viridiplantae</taxon>
        <taxon>Streptophyta</taxon>
        <taxon>Embryophyta</taxon>
        <taxon>Tracheophyta</taxon>
        <taxon>Spermatophyta</taxon>
        <taxon>Magnoliopsida</taxon>
        <taxon>eudicotyledons</taxon>
        <taxon>Gunneridae</taxon>
        <taxon>Pentapetalae</taxon>
        <taxon>asterids</taxon>
        <taxon>campanulids</taxon>
        <taxon>Asterales</taxon>
        <taxon>Asteraceae</taxon>
        <taxon>Asteroideae</taxon>
        <taxon>Heliantheae alliance</taxon>
        <taxon>Tageteae</taxon>
        <taxon>Tagetes</taxon>
    </lineage>
</organism>
<comment type="caution">
    <text evidence="6">The sequence shown here is derived from an EMBL/GenBank/DDBJ whole genome shotgun (WGS) entry which is preliminary data.</text>
</comment>
<dbReference type="GO" id="GO:0006334">
    <property type="term" value="P:nucleosome assembly"/>
    <property type="evidence" value="ECO:0007669"/>
    <property type="project" value="InterPro"/>
</dbReference>
<dbReference type="SMART" id="SM00384">
    <property type="entry name" value="AT_hook"/>
    <property type="match status" value="4"/>
</dbReference>